<feature type="transmembrane region" description="Helical" evidence="1">
    <location>
        <begin position="76"/>
        <end position="100"/>
    </location>
</feature>
<proteinExistence type="predicted"/>
<dbReference type="AlphaFoldDB" id="C0E599"/>
<sequence length="106" mass="11624">MMKRVRLAYLTGALTVLISMLGAPALAVADTIISTAPSNTAENYLDPHSAVELNRDQQAVMPNFIKKFLNYGDDAFVLNMGAIILVVMGIVLLFLACWGYKHPVKR</sequence>
<organism evidence="3 4">
    <name type="scientific">Corynebacterium matruchotii ATCC 33806</name>
    <dbReference type="NCBI Taxonomy" id="566549"/>
    <lineage>
        <taxon>Bacteria</taxon>
        <taxon>Bacillati</taxon>
        <taxon>Actinomycetota</taxon>
        <taxon>Actinomycetes</taxon>
        <taxon>Mycobacteriales</taxon>
        <taxon>Corynebacteriaceae</taxon>
        <taxon>Corynebacterium</taxon>
    </lineage>
</organism>
<evidence type="ECO:0000256" key="1">
    <source>
        <dbReference type="SAM" id="Phobius"/>
    </source>
</evidence>
<keyword evidence="1" id="KW-1133">Transmembrane helix</keyword>
<dbReference type="Proteomes" id="UP000006247">
    <property type="component" value="Unassembled WGS sequence"/>
</dbReference>
<feature type="chain" id="PRO_5002895960" description="Tat pathway signal sequence domain protein" evidence="2">
    <location>
        <begin position="30"/>
        <end position="106"/>
    </location>
</feature>
<evidence type="ECO:0000256" key="2">
    <source>
        <dbReference type="SAM" id="SignalP"/>
    </source>
</evidence>
<dbReference type="EMBL" id="ACEB01000031">
    <property type="protein sequence ID" value="EEG26284.1"/>
    <property type="molecule type" value="Genomic_DNA"/>
</dbReference>
<dbReference type="RefSeq" id="WP_005522165.1">
    <property type="nucleotide sequence ID" value="NZ_EQ973330.1"/>
</dbReference>
<evidence type="ECO:0000313" key="4">
    <source>
        <dbReference type="Proteomes" id="UP000006247"/>
    </source>
</evidence>
<accession>C0E599</accession>
<keyword evidence="2" id="KW-0732">Signal</keyword>
<evidence type="ECO:0000313" key="3">
    <source>
        <dbReference type="EMBL" id="EEG26284.1"/>
    </source>
</evidence>
<protein>
    <recommendedName>
        <fullName evidence="5">Tat pathway signal sequence domain protein</fullName>
    </recommendedName>
</protein>
<dbReference type="HOGENOM" id="CLU_2218665_0_0_11"/>
<comment type="caution">
    <text evidence="3">The sequence shown here is derived from an EMBL/GenBank/DDBJ whole genome shotgun (WGS) entry which is preliminary data.</text>
</comment>
<evidence type="ECO:0008006" key="5">
    <source>
        <dbReference type="Google" id="ProtNLM"/>
    </source>
</evidence>
<feature type="signal peptide" evidence="2">
    <location>
        <begin position="1"/>
        <end position="29"/>
    </location>
</feature>
<gene>
    <name evidence="3" type="ORF">CORMATOL_02175</name>
</gene>
<reference evidence="3 4" key="1">
    <citation type="submission" date="2009-01" db="EMBL/GenBank/DDBJ databases">
        <authorList>
            <person name="Fulton L."/>
            <person name="Clifton S."/>
            <person name="Chinwalla A.T."/>
            <person name="Mitreva M."/>
            <person name="Sodergren E."/>
            <person name="Weinstock G."/>
            <person name="Clifton S."/>
            <person name="Dooling D.J."/>
            <person name="Fulton B."/>
            <person name="Minx P."/>
            <person name="Pepin K.H."/>
            <person name="Johnson M."/>
            <person name="Bhonagiri V."/>
            <person name="Nash W.E."/>
            <person name="Mardis E.R."/>
            <person name="Wilson R.K."/>
        </authorList>
    </citation>
    <scope>NUCLEOTIDE SEQUENCE [LARGE SCALE GENOMIC DNA]</scope>
    <source>
        <strain evidence="3 4">ATCC 33806</strain>
    </source>
</reference>
<keyword evidence="1" id="KW-0472">Membrane</keyword>
<keyword evidence="1" id="KW-0812">Transmembrane</keyword>
<name>C0E599_9CORY</name>